<dbReference type="CDD" id="cd21220">
    <property type="entry name" value="CH_PLS_FIM_rpt4"/>
    <property type="match status" value="1"/>
</dbReference>
<dbReference type="PANTHER" id="PTHR19961">
    <property type="entry name" value="FIMBRIN/PLASTIN"/>
    <property type="match status" value="1"/>
</dbReference>
<dbReference type="OMA" id="TVNHLYV"/>
<dbReference type="EMBL" id="LDAU01000063">
    <property type="protein sequence ID" value="KRX08465.1"/>
    <property type="molecule type" value="Genomic_DNA"/>
</dbReference>
<dbReference type="GO" id="GO:0051639">
    <property type="term" value="P:actin filament network formation"/>
    <property type="evidence" value="ECO:0007669"/>
    <property type="project" value="TreeGrafter"/>
</dbReference>
<dbReference type="GO" id="GO:0051015">
    <property type="term" value="F:actin filament binding"/>
    <property type="evidence" value="ECO:0007669"/>
    <property type="project" value="InterPro"/>
</dbReference>
<name>A0A0V0R1V5_PSEPJ</name>
<protein>
    <submittedName>
        <fullName evidence="4">Calponin homology domain</fullName>
    </submittedName>
</protein>
<dbReference type="Proteomes" id="UP000054937">
    <property type="component" value="Unassembled WGS sequence"/>
</dbReference>
<comment type="caution">
    <text evidence="4">The sequence shown here is derived from an EMBL/GenBank/DDBJ whole genome shotgun (WGS) entry which is preliminary data.</text>
</comment>
<dbReference type="GO" id="GO:0051017">
    <property type="term" value="P:actin filament bundle assembly"/>
    <property type="evidence" value="ECO:0007669"/>
    <property type="project" value="InterPro"/>
</dbReference>
<dbReference type="Gene3D" id="1.10.418.10">
    <property type="entry name" value="Calponin-like domain"/>
    <property type="match status" value="3"/>
</dbReference>
<dbReference type="GO" id="GO:0005737">
    <property type="term" value="C:cytoplasm"/>
    <property type="evidence" value="ECO:0007669"/>
    <property type="project" value="TreeGrafter"/>
</dbReference>
<dbReference type="CDD" id="cd21218">
    <property type="entry name" value="CH_PLS_FIM_rpt2"/>
    <property type="match status" value="1"/>
</dbReference>
<dbReference type="PROSITE" id="PS00019">
    <property type="entry name" value="ACTININ_1"/>
    <property type="match status" value="1"/>
</dbReference>
<dbReference type="InterPro" id="IPR036872">
    <property type="entry name" value="CH_dom_sf"/>
</dbReference>
<dbReference type="OrthoDB" id="287685at2759"/>
<dbReference type="InParanoid" id="A0A0V0R1V5"/>
<dbReference type="GO" id="GO:0032432">
    <property type="term" value="C:actin filament bundle"/>
    <property type="evidence" value="ECO:0007669"/>
    <property type="project" value="TreeGrafter"/>
</dbReference>
<dbReference type="SMART" id="SM00033">
    <property type="entry name" value="CH"/>
    <property type="match status" value="3"/>
</dbReference>
<dbReference type="InterPro" id="IPR039959">
    <property type="entry name" value="Fimbrin/Plastin"/>
</dbReference>
<dbReference type="InterPro" id="IPR001589">
    <property type="entry name" value="Actinin_actin-bd_CS"/>
</dbReference>
<sequence length="371" mass="41829">MIDQIDLKNHPFLVRLKQEDEELEDLLKLKKDVLLMRWLNYHLKNAGSDRQVKNFDSDLQDGKVYTTVLNQLDSSKCDLSAMDADEQTRNQKVINDACKLGVPKCIKSTDISKKNAKLNQLFLAHIFNQCPGLAAEEQEIKEAATLIDDDNEDQSREERVFTQWINSLGIEDVFIQSLIPDLKDGIILNKVMEHMVPGTVNVGKLSKSNKRIFQIQNANLAVENAKKLGASIVGIGGTDIVDGNKKLVLAIVWQLMKKDILDKLGKLDEKQLLEWCNNKVGEEISVKTLKDKSLANSQYFLKLSDAISPQIVDWDYVQKGDSEQDVMNNAKYAISVARKMGATVCLVWEHIRDVSPKFLLTFLASIKSVAK</sequence>
<feature type="domain" description="Calponin-homology (CH)" evidence="3">
    <location>
        <begin position="29"/>
        <end position="131"/>
    </location>
</feature>
<keyword evidence="1" id="KW-0677">Repeat</keyword>
<keyword evidence="2" id="KW-0009">Actin-binding</keyword>
<feature type="domain" description="Calponin-homology (CH)" evidence="3">
    <location>
        <begin position="155"/>
        <end position="260"/>
    </location>
</feature>
<evidence type="ECO:0000313" key="4">
    <source>
        <dbReference type="EMBL" id="KRX08465.1"/>
    </source>
</evidence>
<dbReference type="PANTHER" id="PTHR19961:SF18">
    <property type="entry name" value="FI19014P1"/>
    <property type="match status" value="1"/>
</dbReference>
<reference evidence="4 5" key="1">
    <citation type="journal article" date="2015" name="Sci. Rep.">
        <title>Genome of the facultative scuticociliatosis pathogen Pseudocohnilembus persalinus provides insight into its virulence through horizontal gene transfer.</title>
        <authorList>
            <person name="Xiong J."/>
            <person name="Wang G."/>
            <person name="Cheng J."/>
            <person name="Tian M."/>
            <person name="Pan X."/>
            <person name="Warren A."/>
            <person name="Jiang C."/>
            <person name="Yuan D."/>
            <person name="Miao W."/>
        </authorList>
    </citation>
    <scope>NUCLEOTIDE SEQUENCE [LARGE SCALE GENOMIC DNA]</scope>
    <source>
        <strain evidence="4">36N120E</strain>
    </source>
</reference>
<keyword evidence="5" id="KW-1185">Reference proteome</keyword>
<dbReference type="GO" id="GO:0005884">
    <property type="term" value="C:actin filament"/>
    <property type="evidence" value="ECO:0007669"/>
    <property type="project" value="TreeGrafter"/>
</dbReference>
<evidence type="ECO:0000256" key="2">
    <source>
        <dbReference type="ARBA" id="ARBA00023203"/>
    </source>
</evidence>
<evidence type="ECO:0000259" key="3">
    <source>
        <dbReference type="PROSITE" id="PS50021"/>
    </source>
</evidence>
<organism evidence="4 5">
    <name type="scientific">Pseudocohnilembus persalinus</name>
    <name type="common">Ciliate</name>
    <dbReference type="NCBI Taxonomy" id="266149"/>
    <lineage>
        <taxon>Eukaryota</taxon>
        <taxon>Sar</taxon>
        <taxon>Alveolata</taxon>
        <taxon>Ciliophora</taxon>
        <taxon>Intramacronucleata</taxon>
        <taxon>Oligohymenophorea</taxon>
        <taxon>Scuticociliatia</taxon>
        <taxon>Philasterida</taxon>
        <taxon>Pseudocohnilembidae</taxon>
        <taxon>Pseudocohnilembus</taxon>
    </lineage>
</organism>
<evidence type="ECO:0000313" key="5">
    <source>
        <dbReference type="Proteomes" id="UP000054937"/>
    </source>
</evidence>
<dbReference type="SUPFAM" id="SSF47576">
    <property type="entry name" value="Calponin-homology domain, CH-domain"/>
    <property type="match status" value="1"/>
</dbReference>
<proteinExistence type="predicted"/>
<dbReference type="Pfam" id="PF00307">
    <property type="entry name" value="CH"/>
    <property type="match status" value="3"/>
</dbReference>
<dbReference type="PROSITE" id="PS50021">
    <property type="entry name" value="CH"/>
    <property type="match status" value="3"/>
</dbReference>
<dbReference type="AlphaFoldDB" id="A0A0V0R1V5"/>
<feature type="domain" description="Calponin-homology (CH)" evidence="3">
    <location>
        <begin position="266"/>
        <end position="371"/>
    </location>
</feature>
<dbReference type="InterPro" id="IPR001715">
    <property type="entry name" value="CH_dom"/>
</dbReference>
<gene>
    <name evidence="4" type="ORF">PPERSA_12946</name>
</gene>
<evidence type="ECO:0000256" key="1">
    <source>
        <dbReference type="ARBA" id="ARBA00022737"/>
    </source>
</evidence>
<accession>A0A0V0R1V5</accession>
<dbReference type="PROSITE" id="PS00020">
    <property type="entry name" value="ACTININ_2"/>
    <property type="match status" value="1"/>
</dbReference>